<dbReference type="Gene3D" id="3.40.630.30">
    <property type="match status" value="1"/>
</dbReference>
<dbReference type="Proteomes" id="UP000002045">
    <property type="component" value="Chromosome"/>
</dbReference>
<proteinExistence type="predicted"/>
<dbReference type="AlphaFoldDB" id="D3V2F0"/>
<name>D3V2F0_XENBS</name>
<organism evidence="2 3">
    <name type="scientific">Xenorhabdus bovienii (strain SS-2004)</name>
    <name type="common">Xenorhabdus nematophila subsp. bovienii</name>
    <dbReference type="NCBI Taxonomy" id="406818"/>
    <lineage>
        <taxon>Bacteria</taxon>
        <taxon>Pseudomonadati</taxon>
        <taxon>Pseudomonadota</taxon>
        <taxon>Gammaproteobacteria</taxon>
        <taxon>Enterobacterales</taxon>
        <taxon>Morganellaceae</taxon>
        <taxon>Xenorhabdus</taxon>
    </lineage>
</organism>
<evidence type="ECO:0000313" key="3">
    <source>
        <dbReference type="Proteomes" id="UP000002045"/>
    </source>
</evidence>
<evidence type="ECO:0008006" key="4">
    <source>
        <dbReference type="Google" id="ProtNLM"/>
    </source>
</evidence>
<keyword evidence="1" id="KW-0472">Membrane</keyword>
<gene>
    <name evidence="2" type="ordered locus">XBJ1_1789</name>
</gene>
<accession>D3V2F0</accession>
<reference evidence="2" key="1">
    <citation type="journal article" date="2011" name="PLoS ONE">
        <title>The entomopathogenic bacterial endosymbionts xenorhabdus and photorhabdus: convergent lifestyles from divergent genomes.</title>
        <authorList>
            <person name="Chaston J.M."/>
            <person name="Suen G."/>
            <person name="Tucker S.L."/>
            <person name="Andersen A.W."/>
            <person name="Bhasin A."/>
            <person name="Bode E."/>
            <person name="Bode H.B."/>
            <person name="Brachmann A.O."/>
            <person name="Cowles C.E."/>
            <person name="Cowles K.N."/>
            <person name="Darby C."/>
            <person name="de Leon L."/>
            <person name="Drace K."/>
            <person name="Du Z."/>
            <person name="Givaudan A."/>
            <person name="Herbert Tran E.E."/>
            <person name="Jewell K.A."/>
            <person name="Knack J.J."/>
            <person name="Krasomil-Osterfeld K.C."/>
            <person name="Kukor R."/>
            <person name="Lanois A."/>
            <person name="Latreille P."/>
            <person name="Leimgruber N.K."/>
            <person name="Lipke C.M."/>
            <person name="Liu R."/>
            <person name="Lu X."/>
            <person name="Martens E.C."/>
            <person name="Marri P.R."/>
            <person name="Medigue C."/>
            <person name="Menard M.L."/>
            <person name="Miller N.M."/>
            <person name="Morales-Soto N."/>
            <person name="Norton S."/>
            <person name="Ogier J.C."/>
            <person name="Orchard S.S."/>
            <person name="Park D."/>
            <person name="Park Y."/>
            <person name="Qurollo B.A."/>
            <person name="Sugar D.R."/>
            <person name="Richards G.R."/>
            <person name="Rouy Z."/>
            <person name="Slominski B."/>
            <person name="Slominski K."/>
            <person name="Snyder H."/>
            <person name="Tjaden B.C."/>
            <person name="van der Hoeven R."/>
            <person name="Welch R.D."/>
            <person name="Wheeler C."/>
            <person name="Xiang B."/>
            <person name="Barbazuk B."/>
            <person name="Gaudriault S."/>
            <person name="Goodner B."/>
            <person name="Slater S.C."/>
            <person name="Forst S."/>
            <person name="Goldman B.S."/>
            <person name="Goodrich-Blair H."/>
        </authorList>
    </citation>
    <scope>NUCLEOTIDE SEQUENCE [LARGE SCALE GENOMIC DNA]</scope>
    <source>
        <strain evidence="2">SS-2004</strain>
    </source>
</reference>
<keyword evidence="1" id="KW-1133">Transmembrane helix</keyword>
<dbReference type="EMBL" id="FN667741">
    <property type="protein sequence ID" value="CBJ80915.1"/>
    <property type="molecule type" value="Genomic_DNA"/>
</dbReference>
<evidence type="ECO:0000313" key="2">
    <source>
        <dbReference type="EMBL" id="CBJ80915.1"/>
    </source>
</evidence>
<sequence length="229" mass="26435">MFRSKSFINRSLSFNSLPLSQSTSNIEKTVYSVNTLITVKKVSAEEAVKAIDIILTKNMMEEWSFCDFHDQLDVQHDVNQKKWRERYMNSHHIFHNIKDHAEDYMKKAKSNDDRLFFIVYFGSVPIGGLQLSLKNLSESNLIFPKLPEVEYIVTHCGIRNCGIILMEQAVNESQQLNMGGKLMLYPLPDAVPAYLKMGFTKQNGTYLYLDPSESSVWHIVNGCYKYKKC</sequence>
<evidence type="ECO:0000256" key="1">
    <source>
        <dbReference type="SAM" id="Phobius"/>
    </source>
</evidence>
<dbReference type="InterPro" id="IPR016181">
    <property type="entry name" value="Acyl_CoA_acyltransferase"/>
</dbReference>
<feature type="transmembrane region" description="Helical" evidence="1">
    <location>
        <begin position="115"/>
        <end position="133"/>
    </location>
</feature>
<dbReference type="KEGG" id="xbo:XBJ1_1789"/>
<dbReference type="HOGENOM" id="CLU_105453_0_0_6"/>
<protein>
    <recommendedName>
        <fullName evidence="4">N-acetyltransferase domain-containing protein</fullName>
    </recommendedName>
</protein>
<dbReference type="PATRIC" id="fig|406818.4.peg.1620"/>
<keyword evidence="1" id="KW-0812">Transmembrane</keyword>
<dbReference type="SUPFAM" id="SSF55729">
    <property type="entry name" value="Acyl-CoA N-acyltransferases (Nat)"/>
    <property type="match status" value="1"/>
</dbReference>